<proteinExistence type="predicted"/>
<accession>A0A919UBL2</accession>
<name>A0A919UBL2_9ACTN</name>
<sequence length="158" mass="17660">MVDASPVTRSSLRRVLPIMAPRPMVALPARTWSGEQWERIGLGYRSRDMDEKWNVFVEDRVVFAHRSWTGRGVYEASFEPVTGGWRIAAGVVESDPSRHRSTSDDWERVMLELVLSAIVLGEPATELRAELVALTAQKAGRTDLEAGVFLHSNLGLRS</sequence>
<protein>
    <submittedName>
        <fullName evidence="1">Uncharacterized protein</fullName>
    </submittedName>
</protein>
<keyword evidence="2" id="KW-1185">Reference proteome</keyword>
<dbReference type="Proteomes" id="UP000660611">
    <property type="component" value="Unassembled WGS sequence"/>
</dbReference>
<dbReference type="RefSeq" id="WP_203847565.1">
    <property type="nucleotide sequence ID" value="NZ_BAAAVW010000033.1"/>
</dbReference>
<evidence type="ECO:0000313" key="1">
    <source>
        <dbReference type="EMBL" id="GIG45761.1"/>
    </source>
</evidence>
<reference evidence="1" key="1">
    <citation type="submission" date="2021-01" db="EMBL/GenBank/DDBJ databases">
        <title>Whole genome shotgun sequence of Dactylosporangium siamense NBRC 106093.</title>
        <authorList>
            <person name="Komaki H."/>
            <person name="Tamura T."/>
        </authorList>
    </citation>
    <scope>NUCLEOTIDE SEQUENCE</scope>
    <source>
        <strain evidence="1">NBRC 106093</strain>
    </source>
</reference>
<evidence type="ECO:0000313" key="2">
    <source>
        <dbReference type="Proteomes" id="UP000660611"/>
    </source>
</evidence>
<dbReference type="AlphaFoldDB" id="A0A919UBL2"/>
<organism evidence="1 2">
    <name type="scientific">Dactylosporangium siamense</name>
    <dbReference type="NCBI Taxonomy" id="685454"/>
    <lineage>
        <taxon>Bacteria</taxon>
        <taxon>Bacillati</taxon>
        <taxon>Actinomycetota</taxon>
        <taxon>Actinomycetes</taxon>
        <taxon>Micromonosporales</taxon>
        <taxon>Micromonosporaceae</taxon>
        <taxon>Dactylosporangium</taxon>
    </lineage>
</organism>
<gene>
    <name evidence="1" type="ORF">Dsi01nite_038020</name>
</gene>
<dbReference type="EMBL" id="BONQ01000056">
    <property type="protein sequence ID" value="GIG45761.1"/>
    <property type="molecule type" value="Genomic_DNA"/>
</dbReference>
<comment type="caution">
    <text evidence="1">The sequence shown here is derived from an EMBL/GenBank/DDBJ whole genome shotgun (WGS) entry which is preliminary data.</text>
</comment>